<name>A0A939TKT9_9MICO</name>
<evidence type="ECO:0000313" key="5">
    <source>
        <dbReference type="Proteomes" id="UP000668403"/>
    </source>
</evidence>
<proteinExistence type="inferred from homology"/>
<dbReference type="SUPFAM" id="SSF51735">
    <property type="entry name" value="NAD(P)-binding Rossmann-fold domains"/>
    <property type="match status" value="1"/>
</dbReference>
<dbReference type="Proteomes" id="UP000668403">
    <property type="component" value="Unassembled WGS sequence"/>
</dbReference>
<evidence type="ECO:0000313" key="4">
    <source>
        <dbReference type="EMBL" id="MBO2990626.1"/>
    </source>
</evidence>
<dbReference type="SMART" id="SM00822">
    <property type="entry name" value="PKS_KR"/>
    <property type="match status" value="1"/>
</dbReference>
<organism evidence="4 5">
    <name type="scientific">Leucobacter tardus</name>
    <dbReference type="NCBI Taxonomy" id="501483"/>
    <lineage>
        <taxon>Bacteria</taxon>
        <taxon>Bacillati</taxon>
        <taxon>Actinomycetota</taxon>
        <taxon>Actinomycetes</taxon>
        <taxon>Micrococcales</taxon>
        <taxon>Microbacteriaceae</taxon>
        <taxon>Leucobacter</taxon>
    </lineage>
</organism>
<sequence>MDQHRTPHALVTGATSGIGRAVTDLLVERGWTVSAVGRDHERLASVAKSPRVTPVTCDLVHDDMNAIVPERVNAVVHAAGVLPTASIEEVTDEEWEYVFALNVTAAMRLARATLPALRASRGTIVFLNSGAGIFDRPKNTVYAATKHALHGLANGLRADVEHDGVRVTSVYPGPTDTPMLSNDDRTPLVRPETVARAVVEAIQASPDTQLTDISVRPRVELT</sequence>
<comment type="caution">
    <text evidence="4">The sequence shown here is derived from an EMBL/GenBank/DDBJ whole genome shotgun (WGS) entry which is preliminary data.</text>
</comment>
<feature type="domain" description="Ketoreductase" evidence="3">
    <location>
        <begin position="7"/>
        <end position="177"/>
    </location>
</feature>
<dbReference type="InterPro" id="IPR036291">
    <property type="entry name" value="NAD(P)-bd_dom_sf"/>
</dbReference>
<dbReference type="EMBL" id="JAGFBF010000005">
    <property type="protein sequence ID" value="MBO2990626.1"/>
    <property type="molecule type" value="Genomic_DNA"/>
</dbReference>
<dbReference type="InterPro" id="IPR020904">
    <property type="entry name" value="Sc_DH/Rdtase_CS"/>
</dbReference>
<keyword evidence="2" id="KW-0560">Oxidoreductase</keyword>
<dbReference type="AlphaFoldDB" id="A0A939TKT9"/>
<dbReference type="InterPro" id="IPR057326">
    <property type="entry name" value="KR_dom"/>
</dbReference>
<dbReference type="PANTHER" id="PTHR44196">
    <property type="entry name" value="DEHYDROGENASE/REDUCTASE SDR FAMILY MEMBER 7B"/>
    <property type="match status" value="1"/>
</dbReference>
<dbReference type="GO" id="GO:0016491">
    <property type="term" value="F:oxidoreductase activity"/>
    <property type="evidence" value="ECO:0007669"/>
    <property type="project" value="UniProtKB-KW"/>
</dbReference>
<dbReference type="InterPro" id="IPR002347">
    <property type="entry name" value="SDR_fam"/>
</dbReference>
<dbReference type="PROSITE" id="PS00061">
    <property type="entry name" value="ADH_SHORT"/>
    <property type="match status" value="1"/>
</dbReference>
<dbReference type="PANTHER" id="PTHR44196:SF1">
    <property type="entry name" value="DEHYDROGENASE_REDUCTASE SDR FAMILY MEMBER 7B"/>
    <property type="match status" value="1"/>
</dbReference>
<dbReference type="RefSeq" id="WP_208239765.1">
    <property type="nucleotide sequence ID" value="NZ_BAAAQU010000002.1"/>
</dbReference>
<evidence type="ECO:0000256" key="1">
    <source>
        <dbReference type="ARBA" id="ARBA00006484"/>
    </source>
</evidence>
<gene>
    <name evidence="4" type="ORF">J4H85_11535</name>
</gene>
<evidence type="ECO:0000259" key="3">
    <source>
        <dbReference type="SMART" id="SM00822"/>
    </source>
</evidence>
<reference evidence="4" key="1">
    <citation type="submission" date="2021-03" db="EMBL/GenBank/DDBJ databases">
        <title>Leucobacter chromiisoli sp. nov., isolated from chromium-containing soil of chemical plant.</title>
        <authorList>
            <person name="Xu Z."/>
        </authorList>
    </citation>
    <scope>NUCLEOTIDE SEQUENCE</scope>
    <source>
        <strain evidence="4">K 70/01</strain>
    </source>
</reference>
<dbReference type="GO" id="GO:0016020">
    <property type="term" value="C:membrane"/>
    <property type="evidence" value="ECO:0007669"/>
    <property type="project" value="TreeGrafter"/>
</dbReference>
<accession>A0A939TKT9</accession>
<comment type="similarity">
    <text evidence="1">Belongs to the short-chain dehydrogenases/reductases (SDR) family.</text>
</comment>
<keyword evidence="5" id="KW-1185">Reference proteome</keyword>
<dbReference type="PRINTS" id="PR00081">
    <property type="entry name" value="GDHRDH"/>
</dbReference>
<evidence type="ECO:0000256" key="2">
    <source>
        <dbReference type="ARBA" id="ARBA00023002"/>
    </source>
</evidence>
<protein>
    <submittedName>
        <fullName evidence="4">SDR family NAD(P)-dependent oxidoreductase</fullName>
    </submittedName>
</protein>
<dbReference type="Pfam" id="PF00106">
    <property type="entry name" value="adh_short"/>
    <property type="match status" value="1"/>
</dbReference>
<dbReference type="Gene3D" id="3.40.50.720">
    <property type="entry name" value="NAD(P)-binding Rossmann-like Domain"/>
    <property type="match status" value="1"/>
</dbReference>